<sequence length="201" mass="22678">MVLIVIFLKRKDDLLGSTFFAISFFLGITELGTEFYDKLTVALCILAIVVSALAYSPITFATKSIYADFRTNTTSSDDLIIVVRYANKDYTREAKLAGAVFIHTIIAATGTFFFIAMFFIWPEDILNLLDTIYVLEDTSRMFSPILLILFSKPLRIAFIQTYWKVKSFNITSTNAKTLTTPRIQASKITIVASTKQIATRF</sequence>
<protein>
    <submittedName>
        <fullName evidence="3">Uncharacterized protein</fullName>
    </submittedName>
</protein>
<proteinExistence type="predicted"/>
<organism evidence="2 3">
    <name type="scientific">Acrobeloides nanus</name>
    <dbReference type="NCBI Taxonomy" id="290746"/>
    <lineage>
        <taxon>Eukaryota</taxon>
        <taxon>Metazoa</taxon>
        <taxon>Ecdysozoa</taxon>
        <taxon>Nematoda</taxon>
        <taxon>Chromadorea</taxon>
        <taxon>Rhabditida</taxon>
        <taxon>Tylenchina</taxon>
        <taxon>Cephalobomorpha</taxon>
        <taxon>Cephaloboidea</taxon>
        <taxon>Cephalobidae</taxon>
        <taxon>Acrobeloides</taxon>
    </lineage>
</organism>
<reference evidence="3" key="1">
    <citation type="submission" date="2022-11" db="UniProtKB">
        <authorList>
            <consortium name="WormBaseParasite"/>
        </authorList>
    </citation>
    <scope>IDENTIFICATION</scope>
</reference>
<keyword evidence="1" id="KW-0812">Transmembrane</keyword>
<feature type="transmembrane region" description="Helical" evidence="1">
    <location>
        <begin position="14"/>
        <end position="33"/>
    </location>
</feature>
<feature type="transmembrane region" description="Helical" evidence="1">
    <location>
        <begin position="141"/>
        <end position="158"/>
    </location>
</feature>
<dbReference type="WBParaSite" id="ACRNAN_scaffold345.g22697.t1">
    <property type="protein sequence ID" value="ACRNAN_scaffold345.g22697.t1"/>
    <property type="gene ID" value="ACRNAN_scaffold345.g22697"/>
</dbReference>
<keyword evidence="1" id="KW-1133">Transmembrane helix</keyword>
<evidence type="ECO:0000313" key="2">
    <source>
        <dbReference type="Proteomes" id="UP000887540"/>
    </source>
</evidence>
<dbReference type="Proteomes" id="UP000887540">
    <property type="component" value="Unplaced"/>
</dbReference>
<accession>A0A914DQQ2</accession>
<feature type="transmembrane region" description="Helical" evidence="1">
    <location>
        <begin position="96"/>
        <end position="121"/>
    </location>
</feature>
<evidence type="ECO:0000313" key="3">
    <source>
        <dbReference type="WBParaSite" id="ACRNAN_scaffold345.g22697.t1"/>
    </source>
</evidence>
<evidence type="ECO:0000256" key="1">
    <source>
        <dbReference type="SAM" id="Phobius"/>
    </source>
</evidence>
<keyword evidence="1" id="KW-0472">Membrane</keyword>
<name>A0A914DQQ2_9BILA</name>
<keyword evidence="2" id="KW-1185">Reference proteome</keyword>
<dbReference type="AlphaFoldDB" id="A0A914DQQ2"/>
<feature type="transmembrane region" description="Helical" evidence="1">
    <location>
        <begin position="39"/>
        <end position="60"/>
    </location>
</feature>